<evidence type="ECO:0000256" key="4">
    <source>
        <dbReference type="ARBA" id="ARBA00022982"/>
    </source>
</evidence>
<feature type="domain" description="Blue (type 1) copper" evidence="9">
    <location>
        <begin position="90"/>
        <end position="174"/>
    </location>
</feature>
<keyword evidence="6" id="KW-0472">Membrane</keyword>
<name>A0ABD5WT93_9EURY</name>
<accession>A0ABD5WT93</accession>
<keyword evidence="11" id="KW-1185">Reference proteome</keyword>
<dbReference type="RefSeq" id="WP_276238775.1">
    <property type="nucleotide sequence ID" value="NZ_CP119989.1"/>
</dbReference>
<dbReference type="PRINTS" id="PR00157">
    <property type="entry name" value="PLASTOCYANIN"/>
</dbReference>
<organism evidence="10 11">
    <name type="scientific">Halobaculum marinum</name>
    <dbReference type="NCBI Taxonomy" id="3031996"/>
    <lineage>
        <taxon>Archaea</taxon>
        <taxon>Methanobacteriati</taxon>
        <taxon>Methanobacteriota</taxon>
        <taxon>Stenosarchaea group</taxon>
        <taxon>Halobacteria</taxon>
        <taxon>Halobacteriales</taxon>
        <taxon>Haloferacaceae</taxon>
        <taxon>Halobaculum</taxon>
    </lineage>
</organism>
<evidence type="ECO:0000256" key="5">
    <source>
        <dbReference type="ARBA" id="ARBA00023008"/>
    </source>
</evidence>
<dbReference type="Gene3D" id="2.60.40.420">
    <property type="entry name" value="Cupredoxins - blue copper proteins"/>
    <property type="match status" value="2"/>
</dbReference>
<keyword evidence="2" id="KW-0813">Transport</keyword>
<keyword evidence="3 7" id="KW-0479">Metal-binding</keyword>
<sequence>MSRSPSRRRLLRRAALVGAVGLAGCVSAADPGDEPDGTDDGGPATTAATASTDPTEAPADEPLKEWLAGANGYDGEIVRQAPRSTPTVAVGEHTDDGLAFVQPAIEVAPGTAVRWNWTGHGGQHNVVALDGTFDSGRTNAQHGTQYHYIFTEPGVHRYVSEPDREDGMRGVVVVAEPPSSGNEKLDEWVVASGNFDGTIVDRTGTEVATVSVGVAGNGGSFAFGPPALRIDAGTTVEWRWVEESGPHNVVFEAIDAGSATVFTDPGVHVAHTFETPGTYLYSCEPHESLGMRGAVVVE</sequence>
<evidence type="ECO:0000313" key="10">
    <source>
        <dbReference type="EMBL" id="MFC7096764.1"/>
    </source>
</evidence>
<feature type="binding site" evidence="7">
    <location>
        <position position="286"/>
    </location>
    <ligand>
        <name>Cu cation</name>
        <dbReference type="ChEBI" id="CHEBI:23378"/>
    </ligand>
</feature>
<comment type="caution">
    <text evidence="10">The sequence shown here is derived from an EMBL/GenBank/DDBJ whole genome shotgun (WGS) entry which is preliminary data.</text>
</comment>
<proteinExistence type="predicted"/>
<reference evidence="10 11" key="1">
    <citation type="journal article" date="2019" name="Int. J. Syst. Evol. Microbiol.">
        <title>The Global Catalogue of Microorganisms (GCM) 10K type strain sequencing project: providing services to taxonomists for standard genome sequencing and annotation.</title>
        <authorList>
            <consortium name="The Broad Institute Genomics Platform"/>
            <consortium name="The Broad Institute Genome Sequencing Center for Infectious Disease"/>
            <person name="Wu L."/>
            <person name="Ma J."/>
        </authorList>
    </citation>
    <scope>NUCLEOTIDE SEQUENCE [LARGE SCALE GENOMIC DNA]</scope>
    <source>
        <strain evidence="10 11">DT55</strain>
    </source>
</reference>
<dbReference type="GO" id="GO:0046872">
    <property type="term" value="F:metal ion binding"/>
    <property type="evidence" value="ECO:0007669"/>
    <property type="project" value="UniProtKB-KW"/>
</dbReference>
<dbReference type="InterPro" id="IPR002387">
    <property type="entry name" value="Plastocyanin"/>
</dbReference>
<protein>
    <submittedName>
        <fullName evidence="10">Halocyanin domain-containing protein</fullName>
    </submittedName>
</protein>
<comment type="cofactor">
    <cofactor evidence="7">
        <name>Cu(2+)</name>
        <dbReference type="ChEBI" id="CHEBI:29036"/>
    </cofactor>
    <text evidence="7">The crystal structure with reduced Cu(1+) has also been determined.</text>
</comment>
<dbReference type="InterPro" id="IPR000923">
    <property type="entry name" value="BlueCu_1"/>
</dbReference>
<evidence type="ECO:0000256" key="2">
    <source>
        <dbReference type="ARBA" id="ARBA00022448"/>
    </source>
</evidence>
<feature type="region of interest" description="Disordered" evidence="8">
    <location>
        <begin position="27"/>
        <end position="59"/>
    </location>
</feature>
<dbReference type="NCBIfam" id="TIGR03102">
    <property type="entry name" value="halo_cynanin"/>
    <property type="match status" value="2"/>
</dbReference>
<dbReference type="PANTHER" id="PTHR34192">
    <property type="entry name" value="PLASTOCYANIN MAJOR ISOFORM, CHLOROPLASTIC-RELATED"/>
    <property type="match status" value="1"/>
</dbReference>
<dbReference type="InterPro" id="IPR017533">
    <property type="entry name" value="Halocyanin"/>
</dbReference>
<evidence type="ECO:0000256" key="7">
    <source>
        <dbReference type="PIRSR" id="PIRSR602387-1"/>
    </source>
</evidence>
<evidence type="ECO:0000256" key="6">
    <source>
        <dbReference type="ARBA" id="ARBA00023136"/>
    </source>
</evidence>
<evidence type="ECO:0000256" key="8">
    <source>
        <dbReference type="SAM" id="MobiDB-lite"/>
    </source>
</evidence>
<dbReference type="EMBL" id="JBHTAG010000002">
    <property type="protein sequence ID" value="MFC7096764.1"/>
    <property type="molecule type" value="Genomic_DNA"/>
</dbReference>
<feature type="binding site" evidence="7">
    <location>
        <position position="247"/>
    </location>
    <ligand>
        <name>Cu cation</name>
        <dbReference type="ChEBI" id="CHEBI:23378"/>
    </ligand>
</feature>
<dbReference type="Pfam" id="PF00127">
    <property type="entry name" value="Copper-bind"/>
    <property type="match status" value="2"/>
</dbReference>
<comment type="subcellular location">
    <subcellularLocation>
        <location evidence="1">Membrane</location>
    </subcellularLocation>
</comment>
<dbReference type="PROSITE" id="PS51257">
    <property type="entry name" value="PROKAR_LIPOPROTEIN"/>
    <property type="match status" value="1"/>
</dbReference>
<dbReference type="PANTHER" id="PTHR34192:SF10">
    <property type="entry name" value="PLASTOCYANIN MAJOR ISOFORM, CHLOROPLASTIC-RELATED"/>
    <property type="match status" value="1"/>
</dbReference>
<dbReference type="GeneID" id="79269343"/>
<evidence type="ECO:0000313" key="11">
    <source>
        <dbReference type="Proteomes" id="UP001596388"/>
    </source>
</evidence>
<dbReference type="CDD" id="cd04220">
    <property type="entry name" value="Halocyanin"/>
    <property type="match status" value="2"/>
</dbReference>
<feature type="compositionally biased region" description="Low complexity" evidence="8">
    <location>
        <begin position="41"/>
        <end position="57"/>
    </location>
</feature>
<evidence type="ECO:0000256" key="1">
    <source>
        <dbReference type="ARBA" id="ARBA00004370"/>
    </source>
</evidence>
<dbReference type="GO" id="GO:0016020">
    <property type="term" value="C:membrane"/>
    <property type="evidence" value="ECO:0007669"/>
    <property type="project" value="UniProtKB-SubCell"/>
</dbReference>
<dbReference type="PROSITE" id="PS51318">
    <property type="entry name" value="TAT"/>
    <property type="match status" value="1"/>
</dbReference>
<dbReference type="InterPro" id="IPR006311">
    <property type="entry name" value="TAT_signal"/>
</dbReference>
<feature type="binding site" evidence="7">
    <location>
        <position position="291"/>
    </location>
    <ligand>
        <name>Cu cation</name>
        <dbReference type="ChEBI" id="CHEBI:23378"/>
    </ligand>
</feature>
<dbReference type="InterPro" id="IPR008972">
    <property type="entry name" value="Cupredoxin"/>
</dbReference>
<feature type="binding site" evidence="7">
    <location>
        <position position="283"/>
    </location>
    <ligand>
        <name>Cu cation</name>
        <dbReference type="ChEBI" id="CHEBI:23378"/>
    </ligand>
</feature>
<keyword evidence="5 7" id="KW-0186">Copper</keyword>
<gene>
    <name evidence="10" type="ORF">ACFQKD_05550</name>
</gene>
<dbReference type="Proteomes" id="UP001596388">
    <property type="component" value="Unassembled WGS sequence"/>
</dbReference>
<keyword evidence="4" id="KW-0249">Electron transport</keyword>
<feature type="domain" description="Blue (type 1) copper" evidence="9">
    <location>
        <begin position="212"/>
        <end position="298"/>
    </location>
</feature>
<evidence type="ECO:0000256" key="3">
    <source>
        <dbReference type="ARBA" id="ARBA00022723"/>
    </source>
</evidence>
<dbReference type="SUPFAM" id="SSF49503">
    <property type="entry name" value="Cupredoxins"/>
    <property type="match status" value="2"/>
</dbReference>
<dbReference type="AlphaFoldDB" id="A0ABD5WT93"/>
<evidence type="ECO:0000259" key="9">
    <source>
        <dbReference type="Pfam" id="PF00127"/>
    </source>
</evidence>